<sequence length="271" mass="29745">MAMNKAERVFLKANRAGLDLPLFTQEQRSVTQSVGVLLRAAFDPPKRRMRTILDDISFDLGEGDRLAIIGRNGSGKSTLLKVLVGAYQPTRGEVVSSGSRQALLNLSLGFNPEGTVVENILLRGIAMGSSPAQAASTIDEVLEFSDLREKAGHRLRTLSSGQRMRLGFAMATSAQHQILIMDEWIGAGDASFVEKAKSRLHSRVDSAQVVVLASHNFQLLRRICNLGMVIEEGRVAYFGPVREAIDEYKKIYQATPEYIARRKAELGKTAS</sequence>
<dbReference type="InterPro" id="IPR017871">
    <property type="entry name" value="ABC_transporter-like_CS"/>
</dbReference>
<keyword evidence="3" id="KW-0547">Nucleotide-binding</keyword>
<keyword evidence="2" id="KW-0813">Transport</keyword>
<dbReference type="AlphaFoldDB" id="A0A5D4XT15"/>
<feature type="domain" description="ABC transporter" evidence="5">
    <location>
        <begin position="31"/>
        <end position="257"/>
    </location>
</feature>
<evidence type="ECO:0000259" key="5">
    <source>
        <dbReference type="PROSITE" id="PS50893"/>
    </source>
</evidence>
<comment type="caution">
    <text evidence="6">The sequence shown here is derived from an EMBL/GenBank/DDBJ whole genome shotgun (WGS) entry which is preliminary data.</text>
</comment>
<dbReference type="Proteomes" id="UP000324973">
    <property type="component" value="Unassembled WGS sequence"/>
</dbReference>
<dbReference type="SUPFAM" id="SSF52540">
    <property type="entry name" value="P-loop containing nucleoside triphosphate hydrolases"/>
    <property type="match status" value="1"/>
</dbReference>
<dbReference type="Gene3D" id="3.40.50.300">
    <property type="entry name" value="P-loop containing nucleotide triphosphate hydrolases"/>
    <property type="match status" value="1"/>
</dbReference>
<dbReference type="GO" id="GO:0140359">
    <property type="term" value="F:ABC-type transporter activity"/>
    <property type="evidence" value="ECO:0007669"/>
    <property type="project" value="InterPro"/>
</dbReference>
<comment type="similarity">
    <text evidence="1">Belongs to the ABC transporter superfamily.</text>
</comment>
<dbReference type="InterPro" id="IPR027417">
    <property type="entry name" value="P-loop_NTPase"/>
</dbReference>
<dbReference type="OrthoDB" id="9778870at2"/>
<dbReference type="InterPro" id="IPR015860">
    <property type="entry name" value="ABC_transpr_TagH-like"/>
</dbReference>
<accession>A0A5D4XT15</accession>
<evidence type="ECO:0000256" key="2">
    <source>
        <dbReference type="ARBA" id="ARBA00022448"/>
    </source>
</evidence>
<dbReference type="GO" id="GO:0005524">
    <property type="term" value="F:ATP binding"/>
    <property type="evidence" value="ECO:0007669"/>
    <property type="project" value="UniProtKB-KW"/>
</dbReference>
<proteinExistence type="inferred from homology"/>
<gene>
    <name evidence="6" type="ORF">FZO89_13120</name>
</gene>
<dbReference type="InterPro" id="IPR050683">
    <property type="entry name" value="Bact_Polysacc_Export_ATP-bd"/>
</dbReference>
<dbReference type="PROSITE" id="PS00211">
    <property type="entry name" value="ABC_TRANSPORTER_1"/>
    <property type="match status" value="1"/>
</dbReference>
<evidence type="ECO:0000256" key="3">
    <source>
        <dbReference type="ARBA" id="ARBA00022741"/>
    </source>
</evidence>
<dbReference type="EMBL" id="VTFT01000001">
    <property type="protein sequence ID" value="TYT27123.1"/>
    <property type="molecule type" value="Genomic_DNA"/>
</dbReference>
<dbReference type="InterPro" id="IPR003593">
    <property type="entry name" value="AAA+_ATPase"/>
</dbReference>
<reference evidence="6 7" key="1">
    <citation type="submission" date="2019-08" db="EMBL/GenBank/DDBJ databases">
        <title>Luteimonas viscosus sp. nov., isolated from soil of a sunflower field.</title>
        <authorList>
            <person name="Jianli Z."/>
            <person name="Ying Z."/>
        </authorList>
    </citation>
    <scope>NUCLEOTIDE SEQUENCE [LARGE SCALE GENOMIC DNA]</scope>
    <source>
        <strain evidence="6 7">XBU10</strain>
    </source>
</reference>
<dbReference type="SMART" id="SM00382">
    <property type="entry name" value="AAA"/>
    <property type="match status" value="1"/>
</dbReference>
<dbReference type="PANTHER" id="PTHR46743:SF2">
    <property type="entry name" value="TEICHOIC ACIDS EXPORT ATP-BINDING PROTEIN TAGH"/>
    <property type="match status" value="1"/>
</dbReference>
<organism evidence="6 7">
    <name type="scientific">Luteimonas viscosa</name>
    <dbReference type="NCBI Taxonomy" id="1132694"/>
    <lineage>
        <taxon>Bacteria</taxon>
        <taxon>Pseudomonadati</taxon>
        <taxon>Pseudomonadota</taxon>
        <taxon>Gammaproteobacteria</taxon>
        <taxon>Lysobacterales</taxon>
        <taxon>Lysobacteraceae</taxon>
        <taxon>Luteimonas</taxon>
    </lineage>
</organism>
<dbReference type="PROSITE" id="PS50893">
    <property type="entry name" value="ABC_TRANSPORTER_2"/>
    <property type="match status" value="1"/>
</dbReference>
<dbReference type="PANTHER" id="PTHR46743">
    <property type="entry name" value="TEICHOIC ACIDS EXPORT ATP-BINDING PROTEIN TAGH"/>
    <property type="match status" value="1"/>
</dbReference>
<keyword evidence="7" id="KW-1185">Reference proteome</keyword>
<dbReference type="GO" id="GO:0016887">
    <property type="term" value="F:ATP hydrolysis activity"/>
    <property type="evidence" value="ECO:0007669"/>
    <property type="project" value="InterPro"/>
</dbReference>
<dbReference type="InterPro" id="IPR003439">
    <property type="entry name" value="ABC_transporter-like_ATP-bd"/>
</dbReference>
<dbReference type="CDD" id="cd03220">
    <property type="entry name" value="ABC_KpsT_Wzt"/>
    <property type="match status" value="1"/>
</dbReference>
<evidence type="ECO:0000313" key="7">
    <source>
        <dbReference type="Proteomes" id="UP000324973"/>
    </source>
</evidence>
<dbReference type="GO" id="GO:0016020">
    <property type="term" value="C:membrane"/>
    <property type="evidence" value="ECO:0007669"/>
    <property type="project" value="InterPro"/>
</dbReference>
<dbReference type="Pfam" id="PF00005">
    <property type="entry name" value="ABC_tran"/>
    <property type="match status" value="1"/>
</dbReference>
<evidence type="ECO:0000256" key="4">
    <source>
        <dbReference type="ARBA" id="ARBA00022840"/>
    </source>
</evidence>
<name>A0A5D4XT15_9GAMM</name>
<keyword evidence="4 6" id="KW-0067">ATP-binding</keyword>
<evidence type="ECO:0000313" key="6">
    <source>
        <dbReference type="EMBL" id="TYT27123.1"/>
    </source>
</evidence>
<protein>
    <submittedName>
        <fullName evidence="6">ABC transporter ATP-binding protein</fullName>
    </submittedName>
</protein>
<evidence type="ECO:0000256" key="1">
    <source>
        <dbReference type="ARBA" id="ARBA00005417"/>
    </source>
</evidence>